<reference evidence="2 3" key="1">
    <citation type="submission" date="2020-10" db="EMBL/GenBank/DDBJ databases">
        <title>Phylogeny of dyella-like bacteria.</title>
        <authorList>
            <person name="Fu J."/>
        </authorList>
    </citation>
    <scope>NUCLEOTIDE SEQUENCE [LARGE SCALE GENOMIC DNA]</scope>
    <source>
        <strain evidence="2 3">DHG40</strain>
    </source>
</reference>
<dbReference type="InterPro" id="IPR044894">
    <property type="entry name" value="TubC_N_sf"/>
</dbReference>
<evidence type="ECO:0000259" key="1">
    <source>
        <dbReference type="Pfam" id="PF18563"/>
    </source>
</evidence>
<dbReference type="Proteomes" id="UP001620409">
    <property type="component" value="Unassembled WGS sequence"/>
</dbReference>
<accession>A0ABW8ICS8</accession>
<dbReference type="Pfam" id="PF18563">
    <property type="entry name" value="TubC_N"/>
    <property type="match status" value="1"/>
</dbReference>
<name>A0ABW8ICS8_9GAMM</name>
<sequence>MNIEELLDALVGAKASLKLKNGTLAVTSPKGQVSDALKESLREHKEALIELLASGRPFRVYTGGSGNTFIPANRIRPDGVAITPDMLPLITLSQADIDRIVGLVPGGVANIQDI</sequence>
<evidence type="ECO:0000313" key="2">
    <source>
        <dbReference type="EMBL" id="MFK2852979.1"/>
    </source>
</evidence>
<feature type="domain" description="TubC N-terminal docking" evidence="1">
    <location>
        <begin position="3"/>
        <end position="52"/>
    </location>
</feature>
<proteinExistence type="predicted"/>
<protein>
    <recommendedName>
        <fullName evidence="1">TubC N-terminal docking domain-containing protein</fullName>
    </recommendedName>
</protein>
<keyword evidence="3" id="KW-1185">Reference proteome</keyword>
<dbReference type="RefSeq" id="WP_404559209.1">
    <property type="nucleotide sequence ID" value="NZ_JADIKI010000001.1"/>
</dbReference>
<dbReference type="InterPro" id="IPR041464">
    <property type="entry name" value="TubC_N"/>
</dbReference>
<comment type="caution">
    <text evidence="2">The sequence shown here is derived from an EMBL/GenBank/DDBJ whole genome shotgun (WGS) entry which is preliminary data.</text>
</comment>
<feature type="non-terminal residue" evidence="2">
    <location>
        <position position="114"/>
    </location>
</feature>
<dbReference type="Gene3D" id="1.10.10.1830">
    <property type="entry name" value="Non-ribosomal peptide synthase, adenylation domain"/>
    <property type="match status" value="1"/>
</dbReference>
<evidence type="ECO:0000313" key="3">
    <source>
        <dbReference type="Proteomes" id="UP001620409"/>
    </source>
</evidence>
<dbReference type="EMBL" id="JADIKI010000001">
    <property type="protein sequence ID" value="MFK2852979.1"/>
    <property type="molecule type" value="Genomic_DNA"/>
</dbReference>
<organism evidence="2 3">
    <name type="scientific">Dyella humi</name>
    <dbReference type="NCBI Taxonomy" id="1770547"/>
    <lineage>
        <taxon>Bacteria</taxon>
        <taxon>Pseudomonadati</taxon>
        <taxon>Pseudomonadota</taxon>
        <taxon>Gammaproteobacteria</taxon>
        <taxon>Lysobacterales</taxon>
        <taxon>Rhodanobacteraceae</taxon>
        <taxon>Dyella</taxon>
    </lineage>
</organism>
<gene>
    <name evidence="2" type="ORF">ISP18_00010</name>
</gene>